<dbReference type="GO" id="GO:0044611">
    <property type="term" value="C:nuclear pore inner ring"/>
    <property type="evidence" value="ECO:0007669"/>
    <property type="project" value="TreeGrafter"/>
</dbReference>
<evidence type="ECO:0000256" key="10">
    <source>
        <dbReference type="SAM" id="MobiDB-lite"/>
    </source>
</evidence>
<feature type="domain" description="Nucleoporin Nup188 N-terminal subdomain III" evidence="12">
    <location>
        <begin position="547"/>
        <end position="985"/>
    </location>
</feature>
<evidence type="ECO:0000256" key="3">
    <source>
        <dbReference type="ARBA" id="ARBA00022816"/>
    </source>
</evidence>
<feature type="compositionally biased region" description="Polar residues" evidence="10">
    <location>
        <begin position="1839"/>
        <end position="1851"/>
    </location>
</feature>
<accession>A0A9P7XM99</accession>
<sequence length="1966" mass="219000">MSKYASTSKAKSRTGRSFAGLFETVSMLDGEARNSVANLQGLIDDRMDDIKLGLSAFKEPSANARTSMASAINASGQKYTGAQINLAKRLSDTVKLNETQALSVVEELSLEMDIPDTITDSVLLNAVTTYWKERLSLVALLKEIIGQVTENNHNSEYGIIPSVDHTLSQSFTLIQKLLKQYRDRASEEAPDYFTSNSEYLELWIDQCLAEQAALLEVSIFLCIAGTDSKIDLPKVILETLLATQFGRQQHYKSRIRKETHDVCDNIRLFCIVLSIASLDLENLFDQSTTGINDNHHIFKSASHIQHINNALQSAERQQELGPFILAWCSVLSSHATTLPEDRRRDVITLSSQFAYVALETLKFFAFVSSLLSNELFDSTSKDGPTFKRLFFLLLELVLLDRRPTNIKDFDGLVLCLSDLLTGEPHLCHLVWDESTDLGQGVTNVLEAARGRFPVQFDPLLQLLTALATGSEDSARHTIQFFRHLPSLSHFLSDKAQCVEIDTHATEGSTLYRSVQGVPFGIATGGSFMMLPAGMEGRLVSAPNAPQVVQWVYESSGWELCAAILDVFRTQDKDTDSNSYVRITHVKAILGLLQALYQHPGVTTELTAYFLSGKQGASLIPTLFAILDQTSKFQNPPLDVIASCLQCLRWICQSYSQDVWLFLRQSSFLPSVITTTVQFTGSSRVQTSGLAYNLLTRFECLQGNYAVTLAFLELVQTLTLNAQQKEIWDSKELRCLKAEILYPCLAYIQNDLFCNFESWHYVNIRDRFVIGSRILSIFNYTLEDLPLLSDSDPTTYISLATLQEYLLRNFLYDGGKQLGLPLVSLIGSGPDLSSYFSKYDRTRELGDIYIMIYQGLKFVKSLLRHRKLSGGQPSFLEVYMIDRIVGRANASLIQVLTSYSDLACGADVALVSTDVLTLLCALTNEWPTRPSFVGYLGTSDQAQQLVSTLVNRVGDDGQTADYRIALWSLITITLTTQPGLATLFLSNDRVNPVTGVLDNQFKEIAKNSILVKALDILHKKDAVLDTDPEILPHALHFLDVLWQNALDHAVLIKSLQDNDAFWNDLGDILARPDIHTELELAKWEDVFSCYNRDPMAQVFHVSSVNAEQRSRGHALRIFGLAIHFHYASQGVLTRDVDSLPKGIKTFIQTCVQQGKFGEWNETIPKIHYHAQGHRELKEMGQDLTVPLDYLKLAVKRWDENFDADHLAGETFMLDLGKARFKFIWGGKVREHAFLRTLFHVNLNWSIVHAEMERLAAWRFFVEVATTDLGAAFWAGKSAGAEANAYYHFVICLLDHIERETNGSAVLRMARQNCCLLLQTVVENSATVKRSDKKNLAVHFPEIVTKLQKLIQNPEMGILESVQNPADGLAAHHPLLLTLLFCYRALHDREVLAILDQEHQALVQKSSILLLPTIAQCFSIVVESYLSGQYDHSDLIVVLLALLEEICHPVWNPHAGLWIPILRNLDVVRLNLQLCAYSVSSGQFDSRPSFFEGSLNFLLALANVPEMAAYLCDAGVMSMLTHNGLTMFLQQGDIEHLDEVHGDRGNWHQAWCMYLAIVTSLLRSMSSSDVYMQLLIGFIQLYGNQISKGLDTSTDRPMTSAKLEEMERITMLFYELSKHDVRLEPLGGEEVLKAFFDRSLFILQHAVHLFTHPHTLASLTRAVTRAEHKHQESSDNKTLTTTIEAKLAAVVRNILSAILVWTDPALILTKSNLEWPIRKTTIAPIANTPVYEPASIGTMFDLVQYATTSLMEWEARLEGKTGGSAGLFKNSNSNSSDDNRQQNASALSSTSTTNSKPSSRLACFGTFLSSAASHSTTTTSGDANAAGSASATTGANGSASPRSSTTVTVSNSPKSDESAFATLSSSTGSSIRMISLLEDAFVVMATQLALYMYHPQLDASVRREIQELSIDLIATLNSTQRMLQRFENVPAQARKDELGAEAYAQIRALRDNMIPIIKNFAQAKINIQ</sequence>
<comment type="caution">
    <text evidence="13">The sequence shown here is derived from an EMBL/GenBank/DDBJ whole genome shotgun (WGS) entry which is preliminary data.</text>
</comment>
<evidence type="ECO:0000259" key="11">
    <source>
        <dbReference type="Pfam" id="PF10487"/>
    </source>
</evidence>
<evidence type="ECO:0000256" key="8">
    <source>
        <dbReference type="ARBA" id="ARBA00038387"/>
    </source>
</evidence>
<evidence type="ECO:0000313" key="13">
    <source>
        <dbReference type="EMBL" id="KAG9063666.1"/>
    </source>
</evidence>
<dbReference type="SUPFAM" id="SSF48371">
    <property type="entry name" value="ARM repeat"/>
    <property type="match status" value="1"/>
</dbReference>
<evidence type="ECO:0000256" key="9">
    <source>
        <dbReference type="ARBA" id="ARBA00040174"/>
    </source>
</evidence>
<dbReference type="InterPro" id="IPR016024">
    <property type="entry name" value="ARM-type_fold"/>
</dbReference>
<evidence type="ECO:0000256" key="1">
    <source>
        <dbReference type="ARBA" id="ARBA00004567"/>
    </source>
</evidence>
<dbReference type="InterPro" id="IPR048883">
    <property type="entry name" value="Nup188_N-subdom_III"/>
</dbReference>
<dbReference type="GO" id="GO:0051028">
    <property type="term" value="P:mRNA transport"/>
    <property type="evidence" value="ECO:0007669"/>
    <property type="project" value="UniProtKB-KW"/>
</dbReference>
<keyword evidence="3" id="KW-0509">mRNA transport</keyword>
<feature type="compositionally biased region" description="Low complexity" evidence="10">
    <location>
        <begin position="1781"/>
        <end position="1796"/>
    </location>
</feature>
<dbReference type="Proteomes" id="UP000707451">
    <property type="component" value="Unassembled WGS sequence"/>
</dbReference>
<feature type="region of interest" description="Disordered" evidence="10">
    <location>
        <begin position="1759"/>
        <end position="1796"/>
    </location>
</feature>
<keyword evidence="14" id="KW-1185">Reference proteome</keyword>
<keyword evidence="7" id="KW-0539">Nucleus</keyword>
<keyword evidence="6" id="KW-0906">Nuclear pore complex</keyword>
<evidence type="ECO:0000256" key="2">
    <source>
        <dbReference type="ARBA" id="ARBA00022448"/>
    </source>
</evidence>
<dbReference type="GO" id="GO:0006405">
    <property type="term" value="P:RNA export from nucleus"/>
    <property type="evidence" value="ECO:0007669"/>
    <property type="project" value="TreeGrafter"/>
</dbReference>
<evidence type="ECO:0000256" key="6">
    <source>
        <dbReference type="ARBA" id="ARBA00023132"/>
    </source>
</evidence>
<reference evidence="13" key="1">
    <citation type="submission" date="2021-06" db="EMBL/GenBank/DDBJ databases">
        <title>Genome Sequence of Mortierella hyaline Strain SCG-10, a Cold-Adapted, Nitrate-Reducing Fungus Isolated from Soil in Minnesota, USA.</title>
        <authorList>
            <person name="Aldossari N."/>
        </authorList>
    </citation>
    <scope>NUCLEOTIDE SEQUENCE</scope>
    <source>
        <strain evidence="13">SCG-10</strain>
    </source>
</reference>
<evidence type="ECO:0000256" key="4">
    <source>
        <dbReference type="ARBA" id="ARBA00022927"/>
    </source>
</evidence>
<dbReference type="EMBL" id="JAHRHY010000015">
    <property type="protein sequence ID" value="KAG9063666.1"/>
    <property type="molecule type" value="Genomic_DNA"/>
</dbReference>
<comment type="subcellular location">
    <subcellularLocation>
        <location evidence="1">Nucleus</location>
        <location evidence="1">Nuclear pore complex</location>
    </subcellularLocation>
</comment>
<dbReference type="InterPro" id="IPR018864">
    <property type="entry name" value="Nucleoporin_Nup188_N"/>
</dbReference>
<dbReference type="OrthoDB" id="102511at2759"/>
<organism evidence="13 14">
    <name type="scientific">Linnemannia hyalina</name>
    <dbReference type="NCBI Taxonomy" id="64524"/>
    <lineage>
        <taxon>Eukaryota</taxon>
        <taxon>Fungi</taxon>
        <taxon>Fungi incertae sedis</taxon>
        <taxon>Mucoromycota</taxon>
        <taxon>Mortierellomycotina</taxon>
        <taxon>Mortierellomycetes</taxon>
        <taxon>Mortierellales</taxon>
        <taxon>Mortierellaceae</taxon>
        <taxon>Linnemannia</taxon>
    </lineage>
</organism>
<feature type="compositionally biased region" description="Low complexity" evidence="10">
    <location>
        <begin position="1813"/>
        <end position="1838"/>
    </location>
</feature>
<comment type="similarity">
    <text evidence="8">Belongs to the Nup188 family.</text>
</comment>
<dbReference type="Gene3D" id="1.25.10.70">
    <property type="match status" value="1"/>
</dbReference>
<feature type="region of interest" description="Disordered" evidence="10">
    <location>
        <begin position="1813"/>
        <end position="1859"/>
    </location>
</feature>
<keyword evidence="2" id="KW-0813">Transport</keyword>
<dbReference type="Pfam" id="PF21093">
    <property type="entry name" value="Nup188_N-subdom_III"/>
    <property type="match status" value="1"/>
</dbReference>
<evidence type="ECO:0000259" key="12">
    <source>
        <dbReference type="Pfam" id="PF21093"/>
    </source>
</evidence>
<dbReference type="GO" id="GO:0006606">
    <property type="term" value="P:protein import into nucleus"/>
    <property type="evidence" value="ECO:0007669"/>
    <property type="project" value="TreeGrafter"/>
</dbReference>
<proteinExistence type="inferred from homology"/>
<evidence type="ECO:0000256" key="5">
    <source>
        <dbReference type="ARBA" id="ARBA00023010"/>
    </source>
</evidence>
<name>A0A9P7XM99_9FUNG</name>
<feature type="domain" description="Nucleoporin Nup188 N-terminal" evidence="11">
    <location>
        <begin position="54"/>
        <end position="475"/>
    </location>
</feature>
<dbReference type="Pfam" id="PF10487">
    <property type="entry name" value="Nup188_N"/>
    <property type="match status" value="1"/>
</dbReference>
<dbReference type="PANTHER" id="PTHR31431:SF1">
    <property type="entry name" value="NUCLEOPORIN NUP188"/>
    <property type="match status" value="1"/>
</dbReference>
<gene>
    <name evidence="13" type="ORF">KI688_003777</name>
</gene>
<dbReference type="InterPro" id="IPR044840">
    <property type="entry name" value="Nup188"/>
</dbReference>
<keyword evidence="4" id="KW-0653">Protein transport</keyword>
<keyword evidence="5" id="KW-0811">Translocation</keyword>
<protein>
    <recommendedName>
        <fullName evidence="9">Nucleoporin NUP188</fullName>
    </recommendedName>
</protein>
<evidence type="ECO:0000313" key="14">
    <source>
        <dbReference type="Proteomes" id="UP000707451"/>
    </source>
</evidence>
<dbReference type="PANTHER" id="PTHR31431">
    <property type="entry name" value="NUCLEOPORIN NUP188 HOMOLOG"/>
    <property type="match status" value="1"/>
</dbReference>
<evidence type="ECO:0000256" key="7">
    <source>
        <dbReference type="ARBA" id="ARBA00023242"/>
    </source>
</evidence>
<dbReference type="GO" id="GO:0017056">
    <property type="term" value="F:structural constituent of nuclear pore"/>
    <property type="evidence" value="ECO:0007669"/>
    <property type="project" value="InterPro"/>
</dbReference>